<protein>
    <submittedName>
        <fullName evidence="1">BclB C-terminal domain-containing protein</fullName>
    </submittedName>
</protein>
<proteinExistence type="predicted"/>
<evidence type="ECO:0000313" key="1">
    <source>
        <dbReference type="EMBL" id="MET4563330.1"/>
    </source>
</evidence>
<reference evidence="1 2" key="1">
    <citation type="submission" date="2024-06" db="EMBL/GenBank/DDBJ databases">
        <title>Sorghum-associated microbial communities from plants grown in Nebraska, USA.</title>
        <authorList>
            <person name="Schachtman D."/>
        </authorList>
    </citation>
    <scope>NUCLEOTIDE SEQUENCE [LARGE SCALE GENOMIC DNA]</scope>
    <source>
        <strain evidence="1 2">736</strain>
    </source>
</reference>
<comment type="caution">
    <text evidence="1">The sequence shown here is derived from an EMBL/GenBank/DDBJ whole genome shotgun (WGS) entry which is preliminary data.</text>
</comment>
<dbReference type="Proteomes" id="UP001549363">
    <property type="component" value="Unassembled WGS sequence"/>
</dbReference>
<sequence length="209" mass="21311">MCTNKDNCNCLSTPKECDSFGPFIAIDINCINTPVDNGDGTNDNGSIISFSSGNSTSVVVIAGTITGASLIGFGTAINGAPIIDGNTIDLTGIPSEAFSVPRNGNITAISATFNYFLDLNRGGLTTITAQIYRAPVGSDIFTATNARVDLAPPVAGVPAGITFGSAEIEPVLVSTGDRLLMVFFISSVINPPALIFSVSGTASAGINIV</sequence>
<accession>A0ABV2PQU9</accession>
<gene>
    <name evidence="1" type="ORF">ABIA69_004527</name>
</gene>
<dbReference type="EMBL" id="JBEPSB010000038">
    <property type="protein sequence ID" value="MET4563330.1"/>
    <property type="molecule type" value="Genomic_DNA"/>
</dbReference>
<keyword evidence="2" id="KW-1185">Reference proteome</keyword>
<evidence type="ECO:0000313" key="2">
    <source>
        <dbReference type="Proteomes" id="UP001549363"/>
    </source>
</evidence>
<dbReference type="RefSeq" id="WP_354473179.1">
    <property type="nucleotide sequence ID" value="NZ_JBEPSB010000038.1"/>
</dbReference>
<name>A0ABV2PQU9_9BACI</name>
<organism evidence="1 2">
    <name type="scientific">Lysinibacillus parviboronicapiens</name>
    <dbReference type="NCBI Taxonomy" id="436516"/>
    <lineage>
        <taxon>Bacteria</taxon>
        <taxon>Bacillati</taxon>
        <taxon>Bacillota</taxon>
        <taxon>Bacilli</taxon>
        <taxon>Bacillales</taxon>
        <taxon>Bacillaceae</taxon>
        <taxon>Lysinibacillus</taxon>
    </lineage>
</organism>